<dbReference type="EMBL" id="JAPWTK010000175">
    <property type="protein sequence ID" value="KAJ8946825.1"/>
    <property type="molecule type" value="Genomic_DNA"/>
</dbReference>
<comment type="caution">
    <text evidence="1">The sequence shown here is derived from an EMBL/GenBank/DDBJ whole genome shotgun (WGS) entry which is preliminary data.</text>
</comment>
<dbReference type="Proteomes" id="UP001162162">
    <property type="component" value="Unassembled WGS sequence"/>
</dbReference>
<evidence type="ECO:0000313" key="2">
    <source>
        <dbReference type="Proteomes" id="UP001162162"/>
    </source>
</evidence>
<organism evidence="1 2">
    <name type="scientific">Aromia moschata</name>
    <dbReference type="NCBI Taxonomy" id="1265417"/>
    <lineage>
        <taxon>Eukaryota</taxon>
        <taxon>Metazoa</taxon>
        <taxon>Ecdysozoa</taxon>
        <taxon>Arthropoda</taxon>
        <taxon>Hexapoda</taxon>
        <taxon>Insecta</taxon>
        <taxon>Pterygota</taxon>
        <taxon>Neoptera</taxon>
        <taxon>Endopterygota</taxon>
        <taxon>Coleoptera</taxon>
        <taxon>Polyphaga</taxon>
        <taxon>Cucujiformia</taxon>
        <taxon>Chrysomeloidea</taxon>
        <taxon>Cerambycidae</taxon>
        <taxon>Cerambycinae</taxon>
        <taxon>Callichromatini</taxon>
        <taxon>Aromia</taxon>
    </lineage>
</organism>
<gene>
    <name evidence="1" type="ORF">NQ318_002104</name>
</gene>
<sequence length="239" mass="26076">MACTEGALLGQLKDLVCQIEGSCCGPCPPCPAPCPPVVCPNVPSSRPIATCCMVCPPPILAPTVPEPVKPLQLPCVCGGQQGEMSQEEAERIRYANFYNNYNIDWHPDSACSPKPPYVENRKNKCKGATTFGKSPCCEDYMKKKDDSCADKGCPTGFKLCSMKMTPPPGCHPCGVWCAEIQPCPPKSKKKVSSFYVPGPCRRPCCKHWKSKDGECIYDKPCKAHCYNHPPGMKATHYTP</sequence>
<proteinExistence type="predicted"/>
<reference evidence="1" key="1">
    <citation type="journal article" date="2023" name="Insect Mol. Biol.">
        <title>Genome sequencing provides insights into the evolution of gene families encoding plant cell wall-degrading enzymes in longhorned beetles.</title>
        <authorList>
            <person name="Shin N.R."/>
            <person name="Okamura Y."/>
            <person name="Kirsch R."/>
            <person name="Pauchet Y."/>
        </authorList>
    </citation>
    <scope>NUCLEOTIDE SEQUENCE</scope>
    <source>
        <strain evidence="1">AMC_N1</strain>
    </source>
</reference>
<accession>A0AAV8Y7D6</accession>
<name>A0AAV8Y7D6_9CUCU</name>
<keyword evidence="2" id="KW-1185">Reference proteome</keyword>
<protein>
    <submittedName>
        <fullName evidence="1">Uncharacterized protein</fullName>
    </submittedName>
</protein>
<evidence type="ECO:0000313" key="1">
    <source>
        <dbReference type="EMBL" id="KAJ8946825.1"/>
    </source>
</evidence>
<dbReference type="AlphaFoldDB" id="A0AAV8Y7D6"/>